<evidence type="ECO:0000313" key="4">
    <source>
        <dbReference type="Proteomes" id="UP001396898"/>
    </source>
</evidence>
<dbReference type="PANTHER" id="PTHR44196:SF1">
    <property type="entry name" value="DEHYDROGENASE_REDUCTASE SDR FAMILY MEMBER 7B"/>
    <property type="match status" value="1"/>
</dbReference>
<dbReference type="EMBL" id="JAQQWI010000018">
    <property type="protein sequence ID" value="KAK8001319.1"/>
    <property type="molecule type" value="Genomic_DNA"/>
</dbReference>
<dbReference type="PANTHER" id="PTHR44196">
    <property type="entry name" value="DEHYDROGENASE/REDUCTASE SDR FAMILY MEMBER 7B"/>
    <property type="match status" value="1"/>
</dbReference>
<evidence type="ECO:0000256" key="2">
    <source>
        <dbReference type="ARBA" id="ARBA00023002"/>
    </source>
</evidence>
<comment type="similarity">
    <text evidence="1">Belongs to the short-chain dehydrogenases/reductases (SDR) family.</text>
</comment>
<dbReference type="SUPFAM" id="SSF51735">
    <property type="entry name" value="NAD(P)-binding Rossmann-fold domains"/>
    <property type="match status" value="1"/>
</dbReference>
<dbReference type="Gene3D" id="3.40.50.720">
    <property type="entry name" value="NAD(P)-binding Rossmann-like Domain"/>
    <property type="match status" value="1"/>
</dbReference>
<dbReference type="PRINTS" id="PR00081">
    <property type="entry name" value="GDHRDH"/>
</dbReference>
<protein>
    <submittedName>
        <fullName evidence="3">Uncharacterized protein</fullName>
    </submittedName>
</protein>
<gene>
    <name evidence="3" type="ORF">PG991_013541</name>
</gene>
<dbReference type="Pfam" id="PF00106">
    <property type="entry name" value="adh_short"/>
    <property type="match status" value="1"/>
</dbReference>
<keyword evidence="4" id="KW-1185">Reference proteome</keyword>
<accession>A0ABR1R868</accession>
<evidence type="ECO:0000256" key="1">
    <source>
        <dbReference type="ARBA" id="ARBA00006484"/>
    </source>
</evidence>
<dbReference type="CDD" id="cd05233">
    <property type="entry name" value="SDR_c"/>
    <property type="match status" value="1"/>
</dbReference>
<keyword evidence="2" id="KW-0560">Oxidoreductase</keyword>
<dbReference type="Proteomes" id="UP001396898">
    <property type="component" value="Unassembled WGS sequence"/>
</dbReference>
<dbReference type="InterPro" id="IPR036291">
    <property type="entry name" value="NAD(P)-bd_dom_sf"/>
</dbReference>
<evidence type="ECO:0000313" key="3">
    <source>
        <dbReference type="EMBL" id="KAK8001319.1"/>
    </source>
</evidence>
<proteinExistence type="inferred from homology"/>
<name>A0ABR1R868_9PEZI</name>
<comment type="caution">
    <text evidence="3">The sequence shown here is derived from an EMBL/GenBank/DDBJ whole genome shotgun (WGS) entry which is preliminary data.</text>
</comment>
<reference evidence="3 4" key="1">
    <citation type="submission" date="2023-01" db="EMBL/GenBank/DDBJ databases">
        <title>Analysis of 21 Apiospora genomes using comparative genomics revels a genus with tremendous synthesis potential of carbohydrate active enzymes and secondary metabolites.</title>
        <authorList>
            <person name="Sorensen T."/>
        </authorList>
    </citation>
    <scope>NUCLEOTIDE SEQUENCE [LARGE SCALE GENOMIC DNA]</scope>
    <source>
        <strain evidence="3 4">CBS 20057</strain>
    </source>
</reference>
<organism evidence="3 4">
    <name type="scientific">Apiospora marii</name>
    <dbReference type="NCBI Taxonomy" id="335849"/>
    <lineage>
        <taxon>Eukaryota</taxon>
        <taxon>Fungi</taxon>
        <taxon>Dikarya</taxon>
        <taxon>Ascomycota</taxon>
        <taxon>Pezizomycotina</taxon>
        <taxon>Sordariomycetes</taxon>
        <taxon>Xylariomycetidae</taxon>
        <taxon>Amphisphaeriales</taxon>
        <taxon>Apiosporaceae</taxon>
        <taxon>Apiospora</taxon>
    </lineage>
</organism>
<dbReference type="InterPro" id="IPR002347">
    <property type="entry name" value="SDR_fam"/>
</dbReference>
<sequence length="311" mass="33565">MSASNLSTDGDALFQQLYRPVTKTYRTKTYAAIDPSRPALSNRGKTAVVAGASSGIGAACALSLAKSGVDAIALLARTGSTLNQTKTTIEALGLGTRVFVYTVDTGDAAALKQAFADFAGASSSSDNDEKKVDIFVASAGSLPDLVSIEDAEADEWWRGFEVNVRGRFNLLRAFAPVAADGGVVVHVSTAALHMAYMPGYSSYRASNSAATKMFEYFGNEHPELRVVQIHPGLIRTPLTKKLVSSFEEAEGLPWDDVELSGDFVNWATSSEAAFLKDRFVHANWDVEELMQRKEDVEKDPFLFMVSLKGWA</sequence>